<dbReference type="Gene3D" id="3.40.50.150">
    <property type="entry name" value="Vaccinia Virus protein VP39"/>
    <property type="match status" value="1"/>
</dbReference>
<dbReference type="Pfam" id="PF13578">
    <property type="entry name" value="Methyltransf_24"/>
    <property type="match status" value="1"/>
</dbReference>
<evidence type="ECO:0000313" key="1">
    <source>
        <dbReference type="EMBL" id="GGC12372.1"/>
    </source>
</evidence>
<dbReference type="EMBL" id="BMHK01000033">
    <property type="protein sequence ID" value="GGC12372.1"/>
    <property type="molecule type" value="Genomic_DNA"/>
</dbReference>
<accession>A0A916X7A2</accession>
<dbReference type="InterPro" id="IPR029063">
    <property type="entry name" value="SAM-dependent_MTases_sf"/>
</dbReference>
<evidence type="ECO:0000313" key="2">
    <source>
        <dbReference type="Proteomes" id="UP000608154"/>
    </source>
</evidence>
<dbReference type="SUPFAM" id="SSF53335">
    <property type="entry name" value="S-adenosyl-L-methionine-dependent methyltransferases"/>
    <property type="match status" value="1"/>
</dbReference>
<protein>
    <submittedName>
        <fullName evidence="1">Uncharacterized protein</fullName>
    </submittedName>
</protein>
<dbReference type="Proteomes" id="UP000608154">
    <property type="component" value="Unassembled WGS sequence"/>
</dbReference>
<dbReference type="AlphaFoldDB" id="A0A916X7A2"/>
<comment type="caution">
    <text evidence="1">The sequence shown here is derived from an EMBL/GenBank/DDBJ whole genome shotgun (WGS) entry which is preliminary data.</text>
</comment>
<keyword evidence="2" id="KW-1185">Reference proteome</keyword>
<reference evidence="1" key="2">
    <citation type="submission" date="2020-09" db="EMBL/GenBank/DDBJ databases">
        <authorList>
            <person name="Sun Q."/>
            <person name="Zhou Y."/>
        </authorList>
    </citation>
    <scope>NUCLEOTIDE SEQUENCE</scope>
    <source>
        <strain evidence="1">CGMCC 1.15095</strain>
    </source>
</reference>
<organism evidence="1 2">
    <name type="scientific">Novosphingobium endophyticum</name>
    <dbReference type="NCBI Taxonomy" id="1955250"/>
    <lineage>
        <taxon>Bacteria</taxon>
        <taxon>Pseudomonadati</taxon>
        <taxon>Pseudomonadota</taxon>
        <taxon>Alphaproteobacteria</taxon>
        <taxon>Sphingomonadales</taxon>
        <taxon>Sphingomonadaceae</taxon>
        <taxon>Novosphingobium</taxon>
    </lineage>
</organism>
<name>A0A916X7A2_9SPHN</name>
<gene>
    <name evidence="1" type="ORF">GCM10011494_33990</name>
</gene>
<proteinExistence type="predicted"/>
<dbReference type="RefSeq" id="WP_188772759.1">
    <property type="nucleotide sequence ID" value="NZ_BMHK01000033.1"/>
</dbReference>
<reference evidence="1" key="1">
    <citation type="journal article" date="2014" name="Int. J. Syst. Evol. Microbiol.">
        <title>Complete genome sequence of Corynebacterium casei LMG S-19264T (=DSM 44701T), isolated from a smear-ripened cheese.</title>
        <authorList>
            <consortium name="US DOE Joint Genome Institute (JGI-PGF)"/>
            <person name="Walter F."/>
            <person name="Albersmeier A."/>
            <person name="Kalinowski J."/>
            <person name="Ruckert C."/>
        </authorList>
    </citation>
    <scope>NUCLEOTIDE SEQUENCE</scope>
    <source>
        <strain evidence="1">CGMCC 1.15095</strain>
    </source>
</reference>
<sequence length="428" mass="46965">MTSRDVTALRALREEEKPNNVAWSDTAYRLFFGAIGWPWLLRSLWGGTQASKRKLLERVHLPEDSLPNLGSWKADTRFLHRIVDAIEDLRPRVVVELGAGASTLVCAKALELNGGGKLVSFDQHAQFVSATGQWLSDFGVSADIRHARLGACIDDWPGTWYELSDVPHSIDLLIIDGPPWAVHPFVRGAAECLFDRLSDGAIVLLDDAARPGERIVARRWKKRWPQIAFTHLAGGTKGTLHGRKRTGKVLAFPDRTSAGGRTGWRRAAAAAALLATGWTGHDILGDLSKQAQAASFIDEADASYSASLARQAMHSQIESTLLDRAEIGRSVGLALPPVPPGWRVTDVQVYPSDYGNSVALVLLTDRQERVALYAQRAETPAEAIPLSERREDRSLAYWESGPFAYALTGKLQPERMLLLASKMAAKPQ</sequence>